<dbReference type="InterPro" id="IPR002048">
    <property type="entry name" value="EF_hand_dom"/>
</dbReference>
<evidence type="ECO:0000259" key="3">
    <source>
        <dbReference type="PROSITE" id="PS50222"/>
    </source>
</evidence>
<dbReference type="InterPro" id="IPR011992">
    <property type="entry name" value="EF-hand-dom_pair"/>
</dbReference>
<feature type="chain" id="PRO_5030847310" evidence="2">
    <location>
        <begin position="24"/>
        <end position="102"/>
    </location>
</feature>
<keyword evidence="2" id="KW-0732">Signal</keyword>
<evidence type="ECO:0000256" key="1">
    <source>
        <dbReference type="SAM" id="MobiDB-lite"/>
    </source>
</evidence>
<accession>A0A7W8G0J8</accession>
<dbReference type="RefSeq" id="WP_183960936.1">
    <property type="nucleotide sequence ID" value="NZ_JACHHP010000003.1"/>
</dbReference>
<dbReference type="Proteomes" id="UP000521199">
    <property type="component" value="Unassembled WGS sequence"/>
</dbReference>
<reference evidence="4 5" key="1">
    <citation type="submission" date="2020-08" db="EMBL/GenBank/DDBJ databases">
        <title>Genomic Encyclopedia of Type Strains, Phase IV (KMG-IV): sequencing the most valuable type-strain genomes for metagenomic binning, comparative biology and taxonomic classification.</title>
        <authorList>
            <person name="Goeker M."/>
        </authorList>
    </citation>
    <scope>NUCLEOTIDE SEQUENCE [LARGE SCALE GENOMIC DNA]</scope>
    <source>
        <strain evidence="4 5">DSM 24163</strain>
    </source>
</reference>
<feature type="signal peptide" evidence="2">
    <location>
        <begin position="1"/>
        <end position="23"/>
    </location>
</feature>
<sequence length="102" mass="11000">MRKIPATLFASAIALAFAASANAQTTPVGEPQPVMDPTQTTTVQPTFDELDVNKDGTISQSEIPAEHELNTLFASYDADQSESLSRTEFDSYATGDQEEEAE</sequence>
<dbReference type="Pfam" id="PF13202">
    <property type="entry name" value="EF-hand_5"/>
    <property type="match status" value="1"/>
</dbReference>
<feature type="domain" description="EF-hand" evidence="3">
    <location>
        <begin position="64"/>
        <end position="99"/>
    </location>
</feature>
<evidence type="ECO:0000313" key="4">
    <source>
        <dbReference type="EMBL" id="MBB5208404.1"/>
    </source>
</evidence>
<feature type="region of interest" description="Disordered" evidence="1">
    <location>
        <begin position="76"/>
        <end position="102"/>
    </location>
</feature>
<protein>
    <submittedName>
        <fullName evidence="4">Ca2+-binding EF-hand superfamily protein</fullName>
    </submittedName>
</protein>
<comment type="caution">
    <text evidence="4">The sequence shown here is derived from an EMBL/GenBank/DDBJ whole genome shotgun (WGS) entry which is preliminary data.</text>
</comment>
<feature type="region of interest" description="Disordered" evidence="1">
    <location>
        <begin position="24"/>
        <end position="44"/>
    </location>
</feature>
<keyword evidence="5" id="KW-1185">Reference proteome</keyword>
<dbReference type="GO" id="GO:0005509">
    <property type="term" value="F:calcium ion binding"/>
    <property type="evidence" value="ECO:0007669"/>
    <property type="project" value="InterPro"/>
</dbReference>
<name>A0A7W8G0J8_9GAMM</name>
<evidence type="ECO:0000313" key="5">
    <source>
        <dbReference type="Proteomes" id="UP000521199"/>
    </source>
</evidence>
<proteinExistence type="predicted"/>
<organism evidence="4 5">
    <name type="scientific">Chiayiivirga flava</name>
    <dbReference type="NCBI Taxonomy" id="659595"/>
    <lineage>
        <taxon>Bacteria</taxon>
        <taxon>Pseudomonadati</taxon>
        <taxon>Pseudomonadota</taxon>
        <taxon>Gammaproteobacteria</taxon>
        <taxon>Lysobacterales</taxon>
        <taxon>Lysobacteraceae</taxon>
        <taxon>Chiayiivirga</taxon>
    </lineage>
</organism>
<dbReference type="AlphaFoldDB" id="A0A7W8G0J8"/>
<gene>
    <name evidence="4" type="ORF">HNQ52_001946</name>
</gene>
<dbReference type="EMBL" id="JACHHP010000003">
    <property type="protein sequence ID" value="MBB5208404.1"/>
    <property type="molecule type" value="Genomic_DNA"/>
</dbReference>
<dbReference type="Gene3D" id="1.10.238.10">
    <property type="entry name" value="EF-hand"/>
    <property type="match status" value="1"/>
</dbReference>
<dbReference type="SUPFAM" id="SSF47473">
    <property type="entry name" value="EF-hand"/>
    <property type="match status" value="1"/>
</dbReference>
<dbReference type="PROSITE" id="PS50222">
    <property type="entry name" value="EF_HAND_2"/>
    <property type="match status" value="1"/>
</dbReference>
<evidence type="ECO:0000256" key="2">
    <source>
        <dbReference type="SAM" id="SignalP"/>
    </source>
</evidence>